<dbReference type="PANTHER" id="PTHR47784:SF4">
    <property type="entry name" value="ZN(II)2CYS6 TRANSCRIPTION FACTOR (EUROFUNG)"/>
    <property type="match status" value="1"/>
</dbReference>
<keyword evidence="2" id="KW-1185">Reference proteome</keyword>
<reference evidence="1 2" key="1">
    <citation type="journal article" date="2018" name="IMA Fungus">
        <title>IMA Genome-F 9: Draft genome sequence of Annulohypoxylon stygium, Aspergillus mulundensis, Berkeleyomyces basicola (syn. Thielaviopsis basicola), Ceratocystis smalleyi, two Cercospora beticola strains, Coleophoma cylindrospora, Fusarium fracticaudum, Phialophora cf. hyalina, and Morchella septimelata.</title>
        <authorList>
            <person name="Wingfield B.D."/>
            <person name="Bills G.F."/>
            <person name="Dong Y."/>
            <person name="Huang W."/>
            <person name="Nel W.J."/>
            <person name="Swalarsk-Parry B.S."/>
            <person name="Vaghefi N."/>
            <person name="Wilken P.M."/>
            <person name="An Z."/>
            <person name="de Beer Z.W."/>
            <person name="De Vos L."/>
            <person name="Chen L."/>
            <person name="Duong T.A."/>
            <person name="Gao Y."/>
            <person name="Hammerbacher A."/>
            <person name="Kikkert J.R."/>
            <person name="Li Y."/>
            <person name="Li H."/>
            <person name="Li K."/>
            <person name="Li Q."/>
            <person name="Liu X."/>
            <person name="Ma X."/>
            <person name="Naidoo K."/>
            <person name="Pethybridge S.J."/>
            <person name="Sun J."/>
            <person name="Steenkamp E.T."/>
            <person name="van der Nest M.A."/>
            <person name="van Wyk S."/>
            <person name="Wingfield M.J."/>
            <person name="Xiong C."/>
            <person name="Yue Q."/>
            <person name="Zhang X."/>
        </authorList>
    </citation>
    <scope>NUCLEOTIDE SEQUENCE [LARGE SCALE GENOMIC DNA]</scope>
    <source>
        <strain evidence="1 2">BP 5553</strain>
    </source>
</reference>
<comment type="caution">
    <text evidence="1">The sequence shown here is derived from an EMBL/GenBank/DDBJ whole genome shotgun (WGS) entry which is preliminary data.</text>
</comment>
<dbReference type="GeneID" id="43593638"/>
<dbReference type="RefSeq" id="XP_031873466.1">
    <property type="nucleotide sequence ID" value="XM_032009412.1"/>
</dbReference>
<dbReference type="Pfam" id="PF11951">
    <property type="entry name" value="Fungal_trans_2"/>
    <property type="match status" value="1"/>
</dbReference>
<name>A0A370TZ69_9HELO</name>
<dbReference type="Proteomes" id="UP000254866">
    <property type="component" value="Unassembled WGS sequence"/>
</dbReference>
<organism evidence="1 2">
    <name type="scientific">Venustampulla echinocandica</name>
    <dbReference type="NCBI Taxonomy" id="2656787"/>
    <lineage>
        <taxon>Eukaryota</taxon>
        <taxon>Fungi</taxon>
        <taxon>Dikarya</taxon>
        <taxon>Ascomycota</taxon>
        <taxon>Pezizomycotina</taxon>
        <taxon>Leotiomycetes</taxon>
        <taxon>Helotiales</taxon>
        <taxon>Pleuroascaceae</taxon>
        <taxon>Venustampulla</taxon>
    </lineage>
</organism>
<dbReference type="AlphaFoldDB" id="A0A370TZ69"/>
<evidence type="ECO:0008006" key="3">
    <source>
        <dbReference type="Google" id="ProtNLM"/>
    </source>
</evidence>
<dbReference type="InterPro" id="IPR021858">
    <property type="entry name" value="Fun_TF"/>
</dbReference>
<evidence type="ECO:0000313" key="2">
    <source>
        <dbReference type="Proteomes" id="UP000254866"/>
    </source>
</evidence>
<dbReference type="STRING" id="2656787.A0A370TZ69"/>
<dbReference type="EMBL" id="NPIC01000001">
    <property type="protein sequence ID" value="RDL40810.1"/>
    <property type="molecule type" value="Genomic_DNA"/>
</dbReference>
<evidence type="ECO:0000313" key="1">
    <source>
        <dbReference type="EMBL" id="RDL40810.1"/>
    </source>
</evidence>
<sequence>MLDLELLHFWMTQSVVDFGGRAEITTLFQTTIVQIAFEYDFLMHAMLSLAACHLSHTRPQKSSMYRYASDRHAAIGLSLSQPHILNLDETNCHACFAFSTITFAHAWASQDRTKPSTLFFTPSQADEEADTLQIKWVKLHRGTHSILGSVSPTLRNGPLKPLFTPWGRVDPNRPNLLQDEDKKWIDDLSEAWSSSMMSEAQKAVMPAALDTIRRVFSMLTYCEEVDKTSCIMSWFSRVSDEFLEMLENKVPEALLLVAYLSVALKRIGYLRQWWLDGMAENLLGTILNELGEGWERWTSWPIEQVFTRKGIQDYRGNIVGP</sequence>
<protein>
    <recommendedName>
        <fullName evidence="3">C6 transcription factor</fullName>
    </recommendedName>
</protein>
<gene>
    <name evidence="1" type="ORF">BP5553_00789</name>
</gene>
<accession>A0A370TZ69</accession>
<dbReference type="InterPro" id="IPR053157">
    <property type="entry name" value="Sterol_Uptake_Regulator"/>
</dbReference>
<dbReference type="GO" id="GO:0001228">
    <property type="term" value="F:DNA-binding transcription activator activity, RNA polymerase II-specific"/>
    <property type="evidence" value="ECO:0007669"/>
    <property type="project" value="TreeGrafter"/>
</dbReference>
<dbReference type="OrthoDB" id="5386330at2759"/>
<dbReference type="PANTHER" id="PTHR47784">
    <property type="entry name" value="STEROL UPTAKE CONTROL PROTEIN 2"/>
    <property type="match status" value="1"/>
</dbReference>
<proteinExistence type="predicted"/>